<accession>A0A067MBS2</accession>
<gene>
    <name evidence="2" type="ORF">BOTBODRAFT_146861</name>
</gene>
<organism evidence="2 3">
    <name type="scientific">Botryobasidium botryosum (strain FD-172 SS1)</name>
    <dbReference type="NCBI Taxonomy" id="930990"/>
    <lineage>
        <taxon>Eukaryota</taxon>
        <taxon>Fungi</taxon>
        <taxon>Dikarya</taxon>
        <taxon>Basidiomycota</taxon>
        <taxon>Agaricomycotina</taxon>
        <taxon>Agaricomycetes</taxon>
        <taxon>Cantharellales</taxon>
        <taxon>Botryobasidiaceae</taxon>
        <taxon>Botryobasidium</taxon>
    </lineage>
</organism>
<feature type="region of interest" description="Disordered" evidence="1">
    <location>
        <begin position="16"/>
        <end position="39"/>
    </location>
</feature>
<evidence type="ECO:0000313" key="3">
    <source>
        <dbReference type="Proteomes" id="UP000027195"/>
    </source>
</evidence>
<protein>
    <recommendedName>
        <fullName evidence="4">F-box domain-containing protein</fullName>
    </recommendedName>
</protein>
<evidence type="ECO:0000256" key="1">
    <source>
        <dbReference type="SAM" id="MobiDB-lite"/>
    </source>
</evidence>
<evidence type="ECO:0000313" key="2">
    <source>
        <dbReference type="EMBL" id="KDQ12145.1"/>
    </source>
</evidence>
<sequence length="481" mass="53949">MGCQLDTPGTLGIMAGVDDYDSDSDSEDDSDFDIYSDDSDETTLPRAHIDKSHRKEVRRAKKTIFNTTTFPFTISWVCAYWRTTAIAMPQLWTRIILSDYPHSSRGLLCLERSKSYPLDITVDCRSGGENAVSNTLALLNPHRSRCASLRVRADSFLLVWAVLSHFVSAEPVLPLERLALTDNDGWALRAPDIIQSDAFAKLLLGVRDLHLQGFHIIPWESPAYINLTHLSLSDIYIDQPKAAQFEAIMRGCPMLESLDLCSIGYAAEDVDDEESLPDEETEATSSPIIMGSLEKMRFRDIPTRMTASLLAVIEAPALRSVALDEVEVYGVPEGEEEPAWQANTRRAVSILLEPIWNTPKQWRIQLSDVGTAIAPFIVLFHKSPSITSLRLSEFPPHDILKALTPDDLCPDLELLVLDTCDHSTDLAGELQTLIKHGLKSKRRRPLQHLIMGYEAGEWQYGDISWFREHVPRVTVVDLDPL</sequence>
<dbReference type="OrthoDB" id="2269034at2759"/>
<dbReference type="HOGENOM" id="CLU_520786_0_0_1"/>
<dbReference type="Proteomes" id="UP000027195">
    <property type="component" value="Unassembled WGS sequence"/>
</dbReference>
<feature type="compositionally biased region" description="Acidic residues" evidence="1">
    <location>
        <begin position="18"/>
        <end position="39"/>
    </location>
</feature>
<reference evidence="3" key="1">
    <citation type="journal article" date="2014" name="Proc. Natl. Acad. Sci. U.S.A.">
        <title>Extensive sampling of basidiomycete genomes demonstrates inadequacy of the white-rot/brown-rot paradigm for wood decay fungi.</title>
        <authorList>
            <person name="Riley R."/>
            <person name="Salamov A.A."/>
            <person name="Brown D.W."/>
            <person name="Nagy L.G."/>
            <person name="Floudas D."/>
            <person name="Held B.W."/>
            <person name="Levasseur A."/>
            <person name="Lombard V."/>
            <person name="Morin E."/>
            <person name="Otillar R."/>
            <person name="Lindquist E.A."/>
            <person name="Sun H."/>
            <person name="LaButti K.M."/>
            <person name="Schmutz J."/>
            <person name="Jabbour D."/>
            <person name="Luo H."/>
            <person name="Baker S.E."/>
            <person name="Pisabarro A.G."/>
            <person name="Walton J.D."/>
            <person name="Blanchette R.A."/>
            <person name="Henrissat B."/>
            <person name="Martin F."/>
            <person name="Cullen D."/>
            <person name="Hibbett D.S."/>
            <person name="Grigoriev I.V."/>
        </authorList>
    </citation>
    <scope>NUCLEOTIDE SEQUENCE [LARGE SCALE GENOMIC DNA]</scope>
    <source>
        <strain evidence="3">FD-172 SS1</strain>
    </source>
</reference>
<evidence type="ECO:0008006" key="4">
    <source>
        <dbReference type="Google" id="ProtNLM"/>
    </source>
</evidence>
<dbReference type="AlphaFoldDB" id="A0A067MBS2"/>
<dbReference type="EMBL" id="KL198052">
    <property type="protein sequence ID" value="KDQ12145.1"/>
    <property type="molecule type" value="Genomic_DNA"/>
</dbReference>
<name>A0A067MBS2_BOTB1</name>
<dbReference type="SUPFAM" id="SSF52047">
    <property type="entry name" value="RNI-like"/>
    <property type="match status" value="1"/>
</dbReference>
<keyword evidence="3" id="KW-1185">Reference proteome</keyword>
<proteinExistence type="predicted"/>
<dbReference type="InParanoid" id="A0A067MBS2"/>